<sequence length="95" mass="10894">MSHNIQVYIGYLAACLTTFSFLPQAIKTIKSKCTKGISIVMYSMFTTGIFFWLLYGYLINDFIIILANLITFIFASIILFITFVNYIKNKRVNGI</sequence>
<evidence type="ECO:0000313" key="7">
    <source>
        <dbReference type="Proteomes" id="UP000437748"/>
    </source>
</evidence>
<feature type="transmembrane region" description="Helical" evidence="5">
    <location>
        <begin position="6"/>
        <end position="25"/>
    </location>
</feature>
<evidence type="ECO:0000256" key="3">
    <source>
        <dbReference type="ARBA" id="ARBA00022989"/>
    </source>
</evidence>
<accession>A0A6N6VQV0</accession>
<dbReference type="Proteomes" id="UP000437748">
    <property type="component" value="Unassembled WGS sequence"/>
</dbReference>
<evidence type="ECO:0000256" key="1">
    <source>
        <dbReference type="ARBA" id="ARBA00004141"/>
    </source>
</evidence>
<dbReference type="OrthoDB" id="122062at2"/>
<keyword evidence="3 5" id="KW-1133">Transmembrane helix</keyword>
<reference evidence="6 7" key="1">
    <citation type="submission" date="2019-10" db="EMBL/GenBank/DDBJ databases">
        <title>New species of Slilvanegrellaceae.</title>
        <authorList>
            <person name="Pitt A."/>
            <person name="Hahn M.W."/>
        </authorList>
    </citation>
    <scope>NUCLEOTIDE SEQUENCE [LARGE SCALE GENOMIC DNA]</scope>
    <source>
        <strain evidence="6 7">SP-Ram-0.45-NSY-1</strain>
    </source>
</reference>
<keyword evidence="4 5" id="KW-0472">Membrane</keyword>
<comment type="subcellular location">
    <subcellularLocation>
        <location evidence="1">Membrane</location>
        <topology evidence="1">Multi-pass membrane protein</topology>
    </subcellularLocation>
</comment>
<name>A0A6N6VQV0_9BACT</name>
<dbReference type="InterPro" id="IPR006603">
    <property type="entry name" value="PQ-loop_rpt"/>
</dbReference>
<feature type="transmembrane region" description="Helical" evidence="5">
    <location>
        <begin position="63"/>
        <end position="87"/>
    </location>
</feature>
<evidence type="ECO:0000256" key="4">
    <source>
        <dbReference type="ARBA" id="ARBA00023136"/>
    </source>
</evidence>
<feature type="transmembrane region" description="Helical" evidence="5">
    <location>
        <begin position="37"/>
        <end position="57"/>
    </location>
</feature>
<organism evidence="6 7">
    <name type="scientific">Silvanigrella paludirubra</name>
    <dbReference type="NCBI Taxonomy" id="2499159"/>
    <lineage>
        <taxon>Bacteria</taxon>
        <taxon>Pseudomonadati</taxon>
        <taxon>Bdellovibrionota</taxon>
        <taxon>Oligoflexia</taxon>
        <taxon>Silvanigrellales</taxon>
        <taxon>Silvanigrellaceae</taxon>
        <taxon>Silvanigrella</taxon>
    </lineage>
</organism>
<keyword evidence="7" id="KW-1185">Reference proteome</keyword>
<dbReference type="NCBIfam" id="NF037968">
    <property type="entry name" value="SemiSWEET_2"/>
    <property type="match status" value="1"/>
</dbReference>
<dbReference type="Pfam" id="PF04193">
    <property type="entry name" value="PQ-loop"/>
    <property type="match status" value="1"/>
</dbReference>
<dbReference type="InterPro" id="IPR047662">
    <property type="entry name" value="SemiSWEET"/>
</dbReference>
<dbReference type="RefSeq" id="WP_153421048.1">
    <property type="nucleotide sequence ID" value="NZ_WFLM01000004.1"/>
</dbReference>
<dbReference type="Gene3D" id="1.20.1280.290">
    <property type="match status" value="1"/>
</dbReference>
<dbReference type="GO" id="GO:0016020">
    <property type="term" value="C:membrane"/>
    <property type="evidence" value="ECO:0007669"/>
    <property type="project" value="UniProtKB-SubCell"/>
</dbReference>
<dbReference type="GO" id="GO:0051119">
    <property type="term" value="F:sugar transmembrane transporter activity"/>
    <property type="evidence" value="ECO:0007669"/>
    <property type="project" value="InterPro"/>
</dbReference>
<dbReference type="AlphaFoldDB" id="A0A6N6VQV0"/>
<proteinExistence type="predicted"/>
<evidence type="ECO:0000313" key="6">
    <source>
        <dbReference type="EMBL" id="KAB8037969.1"/>
    </source>
</evidence>
<evidence type="ECO:0000256" key="2">
    <source>
        <dbReference type="ARBA" id="ARBA00022692"/>
    </source>
</evidence>
<dbReference type="EMBL" id="WFLM01000004">
    <property type="protein sequence ID" value="KAB8037969.1"/>
    <property type="molecule type" value="Genomic_DNA"/>
</dbReference>
<evidence type="ECO:0000256" key="5">
    <source>
        <dbReference type="SAM" id="Phobius"/>
    </source>
</evidence>
<comment type="caution">
    <text evidence="6">The sequence shown here is derived from an EMBL/GenBank/DDBJ whole genome shotgun (WGS) entry which is preliminary data.</text>
</comment>
<gene>
    <name evidence="6" type="ORF">GCL60_12420</name>
</gene>
<keyword evidence="2 5" id="KW-0812">Transmembrane</keyword>
<protein>
    <submittedName>
        <fullName evidence="6">Glutathione synthetase</fullName>
    </submittedName>
</protein>